<dbReference type="AlphaFoldDB" id="A0A9D2K0B1"/>
<reference evidence="1" key="2">
    <citation type="submission" date="2021-04" db="EMBL/GenBank/DDBJ databases">
        <authorList>
            <person name="Gilroy R."/>
        </authorList>
    </citation>
    <scope>NUCLEOTIDE SEQUENCE</scope>
    <source>
        <strain evidence="1">ChiW7-2402</strain>
    </source>
</reference>
<sequence>MEDEVFSALLALLSAEELAAKRAHLAANTLTDGVLAEGMARLAASASDRHAALLSIAEGYDET</sequence>
<comment type="caution">
    <text evidence="1">The sequence shown here is derived from an EMBL/GenBank/DDBJ whole genome shotgun (WGS) entry which is preliminary data.</text>
</comment>
<organism evidence="1 2">
    <name type="scientific">Candidatus Gallimonas intestinavium</name>
    <dbReference type="NCBI Taxonomy" id="2838603"/>
    <lineage>
        <taxon>Bacteria</taxon>
        <taxon>Bacillati</taxon>
        <taxon>Bacillota</taxon>
        <taxon>Clostridia</taxon>
        <taxon>Candidatus Gallimonas</taxon>
    </lineage>
</organism>
<evidence type="ECO:0000313" key="2">
    <source>
        <dbReference type="Proteomes" id="UP000824102"/>
    </source>
</evidence>
<dbReference type="Proteomes" id="UP000824102">
    <property type="component" value="Unassembled WGS sequence"/>
</dbReference>
<accession>A0A9D2K0B1</accession>
<gene>
    <name evidence="1" type="ORF">H9964_05950</name>
</gene>
<dbReference type="EMBL" id="DXBB01000079">
    <property type="protein sequence ID" value="HIZ73103.1"/>
    <property type="molecule type" value="Genomic_DNA"/>
</dbReference>
<proteinExistence type="predicted"/>
<name>A0A9D2K0B1_9FIRM</name>
<protein>
    <submittedName>
        <fullName evidence="1">Uncharacterized protein</fullName>
    </submittedName>
</protein>
<evidence type="ECO:0000313" key="1">
    <source>
        <dbReference type="EMBL" id="HIZ73103.1"/>
    </source>
</evidence>
<reference evidence="1" key="1">
    <citation type="journal article" date="2021" name="PeerJ">
        <title>Extensive microbial diversity within the chicken gut microbiome revealed by metagenomics and culture.</title>
        <authorList>
            <person name="Gilroy R."/>
            <person name="Ravi A."/>
            <person name="Getino M."/>
            <person name="Pursley I."/>
            <person name="Horton D.L."/>
            <person name="Alikhan N.F."/>
            <person name="Baker D."/>
            <person name="Gharbi K."/>
            <person name="Hall N."/>
            <person name="Watson M."/>
            <person name="Adriaenssens E.M."/>
            <person name="Foster-Nyarko E."/>
            <person name="Jarju S."/>
            <person name="Secka A."/>
            <person name="Antonio M."/>
            <person name="Oren A."/>
            <person name="Chaudhuri R.R."/>
            <person name="La Ragione R."/>
            <person name="Hildebrand F."/>
            <person name="Pallen M.J."/>
        </authorList>
    </citation>
    <scope>NUCLEOTIDE SEQUENCE</scope>
    <source>
        <strain evidence="1">ChiW7-2402</strain>
    </source>
</reference>